<keyword evidence="3 6" id="KW-0479">Metal-binding</keyword>
<dbReference type="PANTHER" id="PTHR43200">
    <property type="entry name" value="PHOSPHATASE"/>
    <property type="match status" value="1"/>
</dbReference>
<comment type="similarity">
    <text evidence="2">Belongs to the inositol monophosphatase superfamily.</text>
</comment>
<dbReference type="InterPro" id="IPR051090">
    <property type="entry name" value="Inositol_monoP_superfamily"/>
</dbReference>
<dbReference type="FunFam" id="3.30.540.10:FF:000030">
    <property type="entry name" value="Inositol monophosphatase"/>
    <property type="match status" value="1"/>
</dbReference>
<dbReference type="Pfam" id="PF00459">
    <property type="entry name" value="Inositol_P"/>
    <property type="match status" value="1"/>
</dbReference>
<evidence type="ECO:0000256" key="5">
    <source>
        <dbReference type="ARBA" id="ARBA00022842"/>
    </source>
</evidence>
<feature type="binding site" evidence="6">
    <location>
        <position position="215"/>
    </location>
    <ligand>
        <name>Mg(2+)</name>
        <dbReference type="ChEBI" id="CHEBI:18420"/>
        <label>1</label>
        <note>catalytic</note>
    </ligand>
</feature>
<dbReference type="PROSITE" id="PS00629">
    <property type="entry name" value="IMP_1"/>
    <property type="match status" value="1"/>
</dbReference>
<dbReference type="SUPFAM" id="SSF56655">
    <property type="entry name" value="Carbohydrate phosphatase"/>
    <property type="match status" value="1"/>
</dbReference>
<dbReference type="GO" id="GO:0046872">
    <property type="term" value="F:metal ion binding"/>
    <property type="evidence" value="ECO:0007669"/>
    <property type="project" value="UniProtKB-KW"/>
</dbReference>
<keyword evidence="5 6" id="KW-0460">Magnesium</keyword>
<evidence type="ECO:0000256" key="1">
    <source>
        <dbReference type="ARBA" id="ARBA00001946"/>
    </source>
</evidence>
<organism evidence="7">
    <name type="scientific">Caldilineaceae bacterium SB0664_bin_27</name>
    <dbReference type="NCBI Taxonomy" id="2605260"/>
    <lineage>
        <taxon>Bacteria</taxon>
        <taxon>Bacillati</taxon>
        <taxon>Chloroflexota</taxon>
        <taxon>Caldilineae</taxon>
        <taxon>Caldilineales</taxon>
        <taxon>Caldilineaceae</taxon>
    </lineage>
</organism>
<evidence type="ECO:0000256" key="4">
    <source>
        <dbReference type="ARBA" id="ARBA00022801"/>
    </source>
</evidence>
<evidence type="ECO:0000256" key="2">
    <source>
        <dbReference type="ARBA" id="ARBA00009759"/>
    </source>
</evidence>
<evidence type="ECO:0000256" key="3">
    <source>
        <dbReference type="ARBA" id="ARBA00022723"/>
    </source>
</evidence>
<dbReference type="EMBL" id="VXRG01000167">
    <property type="protein sequence ID" value="MXY95679.1"/>
    <property type="molecule type" value="Genomic_DNA"/>
</dbReference>
<dbReference type="Gene3D" id="3.30.540.10">
    <property type="entry name" value="Fructose-1,6-Bisphosphatase, subunit A, domain 1"/>
    <property type="match status" value="1"/>
</dbReference>
<name>A0A6B0Z0B2_9CHLR</name>
<feature type="binding site" evidence="6">
    <location>
        <position position="75"/>
    </location>
    <ligand>
        <name>Mg(2+)</name>
        <dbReference type="ChEBI" id="CHEBI:18420"/>
        <label>1</label>
        <note>catalytic</note>
    </ligand>
</feature>
<dbReference type="AlphaFoldDB" id="A0A6B0Z0B2"/>
<feature type="binding site" evidence="6">
    <location>
        <position position="91"/>
    </location>
    <ligand>
        <name>Mg(2+)</name>
        <dbReference type="ChEBI" id="CHEBI:18420"/>
        <label>1</label>
        <note>catalytic</note>
    </ligand>
</feature>
<evidence type="ECO:0000313" key="7">
    <source>
        <dbReference type="EMBL" id="MXY95679.1"/>
    </source>
</evidence>
<feature type="binding site" evidence="6">
    <location>
        <position position="93"/>
    </location>
    <ligand>
        <name>Mg(2+)</name>
        <dbReference type="ChEBI" id="CHEBI:18420"/>
        <label>2</label>
    </ligand>
</feature>
<dbReference type="Gene3D" id="3.40.190.80">
    <property type="match status" value="1"/>
</dbReference>
<proteinExistence type="inferred from homology"/>
<evidence type="ECO:0000256" key="6">
    <source>
        <dbReference type="PIRSR" id="PIRSR600760-2"/>
    </source>
</evidence>
<dbReference type="InterPro" id="IPR000760">
    <property type="entry name" value="Inositol_monophosphatase-like"/>
</dbReference>
<comment type="caution">
    <text evidence="7">The sequence shown here is derived from an EMBL/GenBank/DDBJ whole genome shotgun (WGS) entry which is preliminary data.</text>
</comment>
<accession>A0A6B0Z0B2</accession>
<reference evidence="7" key="1">
    <citation type="submission" date="2019-09" db="EMBL/GenBank/DDBJ databases">
        <title>Characterisation of the sponge microbiome using genome-centric metagenomics.</title>
        <authorList>
            <person name="Engelberts J.P."/>
            <person name="Robbins S.J."/>
            <person name="De Goeij J.M."/>
            <person name="Aranda M."/>
            <person name="Bell S.C."/>
            <person name="Webster N.S."/>
        </authorList>
    </citation>
    <scope>NUCLEOTIDE SEQUENCE</scope>
    <source>
        <strain evidence="7">SB0664_bin_27</strain>
    </source>
</reference>
<dbReference type="CDD" id="cd01641">
    <property type="entry name" value="Bacterial_IMPase_like_1"/>
    <property type="match status" value="1"/>
</dbReference>
<protein>
    <submittedName>
        <fullName evidence="7">Inositol monophosphatase family protein</fullName>
    </submittedName>
</protein>
<dbReference type="PANTHER" id="PTHR43200:SF6">
    <property type="entry name" value="3'(2'),5'-BISPHOSPHATE NUCLEOTIDASE"/>
    <property type="match status" value="1"/>
</dbReference>
<feature type="binding site" evidence="6">
    <location>
        <position position="94"/>
    </location>
    <ligand>
        <name>Mg(2+)</name>
        <dbReference type="ChEBI" id="CHEBI:18420"/>
        <label>1</label>
        <note>catalytic</note>
    </ligand>
</feature>
<gene>
    <name evidence="7" type="ORF">F4Y42_19755</name>
</gene>
<dbReference type="PRINTS" id="PR00377">
    <property type="entry name" value="IMPHPHTASES"/>
</dbReference>
<sequence length="261" mass="28868">MPNSILSPSEHTALIEFTRVLADESGAIIRRYFRSDYTVDSKTDETPVTIADRQAEERMRELICQQYPSHGILGEEYGHHQPDAPFQWVLDPIDGTKNFISHGYLFGTLIALVHEQKALLGAIHQPIVQDLLLGDGQTAWLNGKTVRVRDCARIEDAVLLTTDHYNVANFHDGPAFEEVAQRAAQYRTWGDCHGYYLVAVGGADVMTDPVMNFWDRAALVPIIEGAGGRITDWQGGDPLYGSGVIATGGTIHDELVQLLNP</sequence>
<dbReference type="GO" id="GO:0000105">
    <property type="term" value="P:L-histidine biosynthetic process"/>
    <property type="evidence" value="ECO:0007669"/>
    <property type="project" value="TreeGrafter"/>
</dbReference>
<dbReference type="InterPro" id="IPR020583">
    <property type="entry name" value="Inositol_monoP_metal-BS"/>
</dbReference>
<keyword evidence="4" id="KW-0378">Hydrolase</keyword>
<dbReference type="GO" id="GO:0016791">
    <property type="term" value="F:phosphatase activity"/>
    <property type="evidence" value="ECO:0007669"/>
    <property type="project" value="UniProtKB-ARBA"/>
</dbReference>
<comment type="cofactor">
    <cofactor evidence="1 6">
        <name>Mg(2+)</name>
        <dbReference type="ChEBI" id="CHEBI:18420"/>
    </cofactor>
</comment>